<proteinExistence type="predicted"/>
<dbReference type="EMBL" id="VSRR010048293">
    <property type="protein sequence ID" value="MPC78393.1"/>
    <property type="molecule type" value="Genomic_DNA"/>
</dbReference>
<gene>
    <name evidence="2" type="ORF">E2C01_072878</name>
</gene>
<keyword evidence="3" id="KW-1185">Reference proteome</keyword>
<evidence type="ECO:0000259" key="1">
    <source>
        <dbReference type="PROSITE" id="PS50835"/>
    </source>
</evidence>
<dbReference type="PROSITE" id="PS50835">
    <property type="entry name" value="IG_LIKE"/>
    <property type="match status" value="1"/>
</dbReference>
<dbReference type="Proteomes" id="UP000324222">
    <property type="component" value="Unassembled WGS sequence"/>
</dbReference>
<comment type="caution">
    <text evidence="2">The sequence shown here is derived from an EMBL/GenBank/DDBJ whole genome shotgun (WGS) entry which is preliminary data.</text>
</comment>
<feature type="domain" description="Ig-like" evidence="1">
    <location>
        <begin position="1"/>
        <end position="82"/>
    </location>
</feature>
<evidence type="ECO:0000313" key="2">
    <source>
        <dbReference type="EMBL" id="MPC78393.1"/>
    </source>
</evidence>
<protein>
    <recommendedName>
        <fullName evidence="1">Ig-like domain-containing protein</fullName>
    </recommendedName>
</protein>
<organism evidence="2 3">
    <name type="scientific">Portunus trituberculatus</name>
    <name type="common">Swimming crab</name>
    <name type="synonym">Neptunus trituberculatus</name>
    <dbReference type="NCBI Taxonomy" id="210409"/>
    <lineage>
        <taxon>Eukaryota</taxon>
        <taxon>Metazoa</taxon>
        <taxon>Ecdysozoa</taxon>
        <taxon>Arthropoda</taxon>
        <taxon>Crustacea</taxon>
        <taxon>Multicrustacea</taxon>
        <taxon>Malacostraca</taxon>
        <taxon>Eumalacostraca</taxon>
        <taxon>Eucarida</taxon>
        <taxon>Decapoda</taxon>
        <taxon>Pleocyemata</taxon>
        <taxon>Brachyura</taxon>
        <taxon>Eubrachyura</taxon>
        <taxon>Portunoidea</taxon>
        <taxon>Portunidae</taxon>
        <taxon>Portuninae</taxon>
        <taxon>Portunus</taxon>
    </lineage>
</organism>
<evidence type="ECO:0000313" key="3">
    <source>
        <dbReference type="Proteomes" id="UP000324222"/>
    </source>
</evidence>
<dbReference type="AlphaFoldDB" id="A0A5B7I7V4"/>
<dbReference type="InterPro" id="IPR007110">
    <property type="entry name" value="Ig-like_dom"/>
</dbReference>
<name>A0A5B7I7V4_PORTR</name>
<accession>A0A5B7I7V4</accession>
<reference evidence="2 3" key="1">
    <citation type="submission" date="2019-05" db="EMBL/GenBank/DDBJ databases">
        <title>Another draft genome of Portunus trituberculatus and its Hox gene families provides insights of decapod evolution.</title>
        <authorList>
            <person name="Jeong J.-H."/>
            <person name="Song I."/>
            <person name="Kim S."/>
            <person name="Choi T."/>
            <person name="Kim D."/>
            <person name="Ryu S."/>
            <person name="Kim W."/>
        </authorList>
    </citation>
    <scope>NUCLEOTIDE SEQUENCE [LARGE SCALE GENOMIC DNA]</scope>
    <source>
        <tissue evidence="2">Muscle</tissue>
    </source>
</reference>
<sequence>MRLLCTSTGSRPSANLTWTVRGVTRSAQKEVSRTRTAMKASVGQAAQRLGLIHEEMEAASVTERKLWETVGMDGCETLLEEE</sequence>